<dbReference type="Gene3D" id="3.20.20.140">
    <property type="entry name" value="Metal-dependent hydrolases"/>
    <property type="match status" value="1"/>
</dbReference>
<gene>
    <name evidence="3" type="ORF">ABFY20_17740</name>
</gene>
<feature type="domain" description="Amidohydrolase 3" evidence="2">
    <location>
        <begin position="100"/>
        <end position="581"/>
    </location>
</feature>
<feature type="region of interest" description="Disordered" evidence="1">
    <location>
        <begin position="49"/>
        <end position="87"/>
    </location>
</feature>
<organism evidence="3">
    <name type="scientific">Herbiconiux sp. A18JL235</name>
    <dbReference type="NCBI Taxonomy" id="3152363"/>
    <lineage>
        <taxon>Bacteria</taxon>
        <taxon>Bacillati</taxon>
        <taxon>Actinomycetota</taxon>
        <taxon>Actinomycetes</taxon>
        <taxon>Micrococcales</taxon>
        <taxon>Microbacteriaceae</taxon>
        <taxon>Herbiconiux</taxon>
    </lineage>
</organism>
<dbReference type="InterPro" id="IPR011059">
    <property type="entry name" value="Metal-dep_hydrolase_composite"/>
</dbReference>
<dbReference type="GO" id="GO:0016810">
    <property type="term" value="F:hydrolase activity, acting on carbon-nitrogen (but not peptide) bonds"/>
    <property type="evidence" value="ECO:0007669"/>
    <property type="project" value="InterPro"/>
</dbReference>
<dbReference type="AlphaFoldDB" id="A0AB39BF71"/>
<evidence type="ECO:0000256" key="1">
    <source>
        <dbReference type="SAM" id="MobiDB-lite"/>
    </source>
</evidence>
<dbReference type="Pfam" id="PF07969">
    <property type="entry name" value="Amidohydro_3"/>
    <property type="match status" value="1"/>
</dbReference>
<dbReference type="InterPro" id="IPR013108">
    <property type="entry name" value="Amidohydro_3"/>
</dbReference>
<evidence type="ECO:0000259" key="2">
    <source>
        <dbReference type="Pfam" id="PF07969"/>
    </source>
</evidence>
<accession>A0AB39BF71</accession>
<feature type="compositionally biased region" description="Low complexity" evidence="1">
    <location>
        <begin position="70"/>
        <end position="79"/>
    </location>
</feature>
<dbReference type="SUPFAM" id="SSF51556">
    <property type="entry name" value="Metallo-dependent hydrolases"/>
    <property type="match status" value="1"/>
</dbReference>
<dbReference type="Gene3D" id="2.30.40.10">
    <property type="entry name" value="Urease, subunit C, domain 1"/>
    <property type="match status" value="2"/>
</dbReference>
<proteinExistence type="predicted"/>
<dbReference type="PANTHER" id="PTHR22642">
    <property type="entry name" value="IMIDAZOLONEPROPIONASE"/>
    <property type="match status" value="1"/>
</dbReference>
<dbReference type="SUPFAM" id="SSF51338">
    <property type="entry name" value="Composite domain of metallo-dependent hydrolases"/>
    <property type="match status" value="1"/>
</dbReference>
<dbReference type="EC" id="3.5.-.-" evidence="3"/>
<dbReference type="RefSeq" id="WP_368497523.1">
    <property type="nucleotide sequence ID" value="NZ_CP162511.1"/>
</dbReference>
<feature type="compositionally biased region" description="Gly residues" evidence="1">
    <location>
        <begin position="49"/>
        <end position="64"/>
    </location>
</feature>
<evidence type="ECO:0000313" key="3">
    <source>
        <dbReference type="EMBL" id="XDI05140.1"/>
    </source>
</evidence>
<dbReference type="EMBL" id="CP162511">
    <property type="protein sequence ID" value="XDI05140.1"/>
    <property type="molecule type" value="Genomic_DNA"/>
</dbReference>
<protein>
    <submittedName>
        <fullName evidence="3">Amidohydrolase</fullName>
        <ecNumber evidence="3">3.5.-.-</ecNumber>
    </submittedName>
</protein>
<sequence length="585" mass="61494">MSTPMLVLAEIRTMDREGSRAGAVLVVDGRIAAVGSEAEVRAVASALGGAEGGEGAEGAQGAQGGEAAEDAQGGAQAGAHAGGWHDPGDADAGLRVVRVAEGAVVLPGFVEAHGHPSDSAVVLSRFMVDIRPVTLATADEVWAAIRQGVAERPDGAYFNGWDGLLQTGLTDPTIDELDEVGGATPVVILHNSGHVAYFNRAAARQAGVTKETPDPPGARWGKDARGELDGKAYETGAVFTIVGPTLATAGAALPELLGTYLASLNAVGITTVGDLSWDQRKRPAIEAARASGGVTARLRLYEMSAPGARASVEVNAGDELVRQVGVKTWADGSPWVGNILISFPYLDSEGTRSIGVEPGSHGSANYDRAQLDAIVEQYFPEGWQLACHVHGDRAVDLVLDTWEAMLERHPRSDHRLRMEHVGAMTPEQFERAARLGVTASLLIDHVYYWGDVLVDDLFGAEHGGPWANARAALDAGLRISFHNDGTVTPAEPLRNMSVAMTRTTRHGRRMPGAAGVTIDEAVRAQTIDAAWQLFSDHEVGSIEVGKLADFVVLSGDPYAVAPDELPSLRVLETYLAGERVFAAAG</sequence>
<dbReference type="InterPro" id="IPR033932">
    <property type="entry name" value="YtcJ-like"/>
</dbReference>
<dbReference type="InterPro" id="IPR032466">
    <property type="entry name" value="Metal_Hydrolase"/>
</dbReference>
<dbReference type="PANTHER" id="PTHR22642:SF2">
    <property type="entry name" value="PROTEIN LONG AFTER FAR-RED 3"/>
    <property type="match status" value="1"/>
</dbReference>
<dbReference type="Gene3D" id="3.10.310.70">
    <property type="match status" value="1"/>
</dbReference>
<keyword evidence="3" id="KW-0378">Hydrolase</keyword>
<name>A0AB39BF71_9MICO</name>
<dbReference type="CDD" id="cd01300">
    <property type="entry name" value="YtcJ_like"/>
    <property type="match status" value="1"/>
</dbReference>
<reference evidence="3" key="1">
    <citation type="submission" date="2024-05" db="EMBL/GenBank/DDBJ databases">
        <title>Herbiconiux sp. A18JL235.</title>
        <authorList>
            <person name="Zhang G."/>
        </authorList>
    </citation>
    <scope>NUCLEOTIDE SEQUENCE</scope>
    <source>
        <strain evidence="3">A18JL235</strain>
    </source>
</reference>